<organism evidence="3 4">
    <name type="scientific">Imperialibacter roseus</name>
    <dbReference type="NCBI Taxonomy" id="1324217"/>
    <lineage>
        <taxon>Bacteria</taxon>
        <taxon>Pseudomonadati</taxon>
        <taxon>Bacteroidota</taxon>
        <taxon>Cytophagia</taxon>
        <taxon>Cytophagales</taxon>
        <taxon>Flammeovirgaceae</taxon>
        <taxon>Imperialibacter</taxon>
    </lineage>
</organism>
<evidence type="ECO:0000256" key="1">
    <source>
        <dbReference type="SAM" id="Phobius"/>
    </source>
</evidence>
<reference evidence="3 4" key="1">
    <citation type="journal article" date="2023" name="Microbiol. Resour. Announc.">
        <title>Complete Genome Sequence of Imperialibacter roseus strain P4T.</title>
        <authorList>
            <person name="Tizabi D.R."/>
            <person name="Bachvaroff T."/>
            <person name="Hill R.T."/>
        </authorList>
    </citation>
    <scope>NUCLEOTIDE SEQUENCE [LARGE SCALE GENOMIC DNA]</scope>
    <source>
        <strain evidence="3 4">P4T</strain>
    </source>
</reference>
<feature type="transmembrane region" description="Helical" evidence="1">
    <location>
        <begin position="76"/>
        <end position="97"/>
    </location>
</feature>
<proteinExistence type="predicted"/>
<sequence length="350" mass="40747">MAENNTVLKRILSNRPVQHLAFWVLSFYVLLRIFSTDSEIRNIDYIYDGLFHFTLIMPVYLNLLVLIPNLLDKGRYFFYIALVGLSTLVFSQLNIWFFDYLVDFLLPGYYFISYYELVDIIQFFAVYMGASTLLKLSKGWFQLAEARTKLAETRQEKLNAELEALKSQVNPHFLFNSLNNLYGLSLKGDKKTPASILKLSEVLRYMIYEAKDEKVPLEKEIAFIENYINLQRLRSDHHASISFEVAGEARELQIAPLLFIPFVENSFKHGVKGETGDSYVDVKMEVGDDFVNFTCRNNMGSIDDVEQRKYGGIGLENVKKRLKLIYEDRYTLELNEGKEEYKVNLTIELR</sequence>
<keyword evidence="1" id="KW-1133">Transmembrane helix</keyword>
<keyword evidence="4" id="KW-1185">Reference proteome</keyword>
<dbReference type="InterPro" id="IPR036890">
    <property type="entry name" value="HATPase_C_sf"/>
</dbReference>
<dbReference type="PANTHER" id="PTHR34220:SF7">
    <property type="entry name" value="SENSOR HISTIDINE KINASE YPDA"/>
    <property type="match status" value="1"/>
</dbReference>
<gene>
    <name evidence="3" type="ORF">RT717_14390</name>
</gene>
<evidence type="ECO:0000259" key="2">
    <source>
        <dbReference type="Pfam" id="PF06580"/>
    </source>
</evidence>
<dbReference type="InterPro" id="IPR050640">
    <property type="entry name" value="Bact_2-comp_sensor_kinase"/>
</dbReference>
<dbReference type="PANTHER" id="PTHR34220">
    <property type="entry name" value="SENSOR HISTIDINE KINASE YPDA"/>
    <property type="match status" value="1"/>
</dbReference>
<dbReference type="Proteomes" id="UP001302349">
    <property type="component" value="Chromosome"/>
</dbReference>
<dbReference type="GO" id="GO:0016301">
    <property type="term" value="F:kinase activity"/>
    <property type="evidence" value="ECO:0007669"/>
    <property type="project" value="UniProtKB-KW"/>
</dbReference>
<keyword evidence="3" id="KW-0808">Transferase</keyword>
<name>A0ABZ0IKG2_9BACT</name>
<dbReference type="InterPro" id="IPR010559">
    <property type="entry name" value="Sig_transdc_His_kin_internal"/>
</dbReference>
<accession>A0ABZ0IKG2</accession>
<feature type="transmembrane region" description="Helical" evidence="1">
    <location>
        <begin position="109"/>
        <end position="130"/>
    </location>
</feature>
<evidence type="ECO:0000313" key="3">
    <source>
        <dbReference type="EMBL" id="WOK04266.1"/>
    </source>
</evidence>
<dbReference type="Pfam" id="PF06580">
    <property type="entry name" value="His_kinase"/>
    <property type="match status" value="1"/>
</dbReference>
<dbReference type="Gene3D" id="3.30.565.10">
    <property type="entry name" value="Histidine kinase-like ATPase, C-terminal domain"/>
    <property type="match status" value="1"/>
</dbReference>
<feature type="transmembrane region" description="Helical" evidence="1">
    <location>
        <begin position="50"/>
        <end position="71"/>
    </location>
</feature>
<feature type="domain" description="Signal transduction histidine kinase internal region" evidence="2">
    <location>
        <begin position="160"/>
        <end position="236"/>
    </location>
</feature>
<keyword evidence="1" id="KW-0812">Transmembrane</keyword>
<dbReference type="EMBL" id="CP136051">
    <property type="protein sequence ID" value="WOK04266.1"/>
    <property type="molecule type" value="Genomic_DNA"/>
</dbReference>
<dbReference type="RefSeq" id="WP_317487080.1">
    <property type="nucleotide sequence ID" value="NZ_CP136051.1"/>
</dbReference>
<protein>
    <submittedName>
        <fullName evidence="3">Histidine kinase</fullName>
    </submittedName>
</protein>
<keyword evidence="1" id="KW-0472">Membrane</keyword>
<feature type="transmembrane region" description="Helical" evidence="1">
    <location>
        <begin position="20"/>
        <end position="38"/>
    </location>
</feature>
<keyword evidence="3" id="KW-0418">Kinase</keyword>
<evidence type="ECO:0000313" key="4">
    <source>
        <dbReference type="Proteomes" id="UP001302349"/>
    </source>
</evidence>